<name>A0ABX5XYB0_9BACT</name>
<organism evidence="1 2">
    <name type="scientific">Stieleria magnilauensis</name>
    <dbReference type="NCBI Taxonomy" id="2527963"/>
    <lineage>
        <taxon>Bacteria</taxon>
        <taxon>Pseudomonadati</taxon>
        <taxon>Planctomycetota</taxon>
        <taxon>Planctomycetia</taxon>
        <taxon>Pirellulales</taxon>
        <taxon>Pirellulaceae</taxon>
        <taxon>Stieleria</taxon>
    </lineage>
</organism>
<evidence type="ECO:0000313" key="2">
    <source>
        <dbReference type="Proteomes" id="UP000318081"/>
    </source>
</evidence>
<accession>A0ABX5XYB0</accession>
<dbReference type="EMBL" id="CP036432">
    <property type="protein sequence ID" value="QDV85681.1"/>
    <property type="molecule type" value="Genomic_DNA"/>
</dbReference>
<gene>
    <name evidence="1" type="ORF">TBK1r_46960</name>
</gene>
<evidence type="ECO:0000313" key="1">
    <source>
        <dbReference type="EMBL" id="QDV85681.1"/>
    </source>
</evidence>
<protein>
    <submittedName>
        <fullName evidence="1">Uncharacterized protein</fullName>
    </submittedName>
</protein>
<reference evidence="1 2" key="1">
    <citation type="submission" date="2019-02" db="EMBL/GenBank/DDBJ databases">
        <title>Deep-cultivation of Planctomycetes and their phenomic and genomic characterization uncovers novel biology.</title>
        <authorList>
            <person name="Wiegand S."/>
            <person name="Jogler M."/>
            <person name="Boedeker C."/>
            <person name="Pinto D."/>
            <person name="Vollmers J."/>
            <person name="Rivas-Marin E."/>
            <person name="Kohn T."/>
            <person name="Peeters S.H."/>
            <person name="Heuer A."/>
            <person name="Rast P."/>
            <person name="Oberbeckmann S."/>
            <person name="Bunk B."/>
            <person name="Jeske O."/>
            <person name="Meyerdierks A."/>
            <person name="Storesund J.E."/>
            <person name="Kallscheuer N."/>
            <person name="Luecker S."/>
            <person name="Lage O.M."/>
            <person name="Pohl T."/>
            <person name="Merkel B.J."/>
            <person name="Hornburger P."/>
            <person name="Mueller R.-W."/>
            <person name="Bruemmer F."/>
            <person name="Labrenz M."/>
            <person name="Spormann A.M."/>
            <person name="Op den Camp H."/>
            <person name="Overmann J."/>
            <person name="Amann R."/>
            <person name="Jetten M.S.M."/>
            <person name="Mascher T."/>
            <person name="Medema M.H."/>
            <person name="Devos D.P."/>
            <person name="Kaster A.-K."/>
            <person name="Ovreas L."/>
            <person name="Rohde M."/>
            <person name="Galperin M.Y."/>
            <person name="Jogler C."/>
        </authorList>
    </citation>
    <scope>NUCLEOTIDE SEQUENCE [LARGE SCALE GENOMIC DNA]</scope>
    <source>
        <strain evidence="1 2">TBK1r</strain>
    </source>
</reference>
<sequence length="175" mass="19763">MDGFGQRPFTSIALGIAQVPQTRTEELANGHTQMPRQTRRLCMAVGQIEPHCNEIPGAAQPSQMLGLLAPGYGYACPLGKQRRVQIPMPRRRVTKTPCDQQLENRTTSVREGRAQRGDDFCDPDCLRVGTFQKRLDQLRQIEHCEWLFQKSIGLHAVVLRQRPTGDHDHGQIRLA</sequence>
<dbReference type="Proteomes" id="UP000318081">
    <property type="component" value="Chromosome"/>
</dbReference>
<keyword evidence="2" id="KW-1185">Reference proteome</keyword>
<proteinExistence type="predicted"/>